<proteinExistence type="predicted"/>
<sequence length="109" mass="12498">MKVWPESGHIGILAELNWRGSDGDRTVRLLVAPDIVVVAECDADPRQIKDDTTWRLTLPWEYAEWQARNAFKEWLPRKAKSSHDPQLACFKCAKTQVMNVGGVRDRHDV</sequence>
<gene>
    <name evidence="1" type="ORF">KSX_63320</name>
</gene>
<organism evidence="1 2">
    <name type="scientific">Ktedonospora formicarum</name>
    <dbReference type="NCBI Taxonomy" id="2778364"/>
    <lineage>
        <taxon>Bacteria</taxon>
        <taxon>Bacillati</taxon>
        <taxon>Chloroflexota</taxon>
        <taxon>Ktedonobacteria</taxon>
        <taxon>Ktedonobacterales</taxon>
        <taxon>Ktedonobacteraceae</taxon>
        <taxon>Ktedonospora</taxon>
    </lineage>
</organism>
<evidence type="ECO:0000313" key="1">
    <source>
        <dbReference type="EMBL" id="GHO48169.1"/>
    </source>
</evidence>
<dbReference type="Proteomes" id="UP000612362">
    <property type="component" value="Unassembled WGS sequence"/>
</dbReference>
<evidence type="ECO:0000313" key="2">
    <source>
        <dbReference type="Proteomes" id="UP000612362"/>
    </source>
</evidence>
<name>A0A8J3I9W4_9CHLR</name>
<keyword evidence="2" id="KW-1185">Reference proteome</keyword>
<accession>A0A8J3I9W4</accession>
<dbReference type="EMBL" id="BNJF01000003">
    <property type="protein sequence ID" value="GHO48169.1"/>
    <property type="molecule type" value="Genomic_DNA"/>
</dbReference>
<comment type="caution">
    <text evidence="1">The sequence shown here is derived from an EMBL/GenBank/DDBJ whole genome shotgun (WGS) entry which is preliminary data.</text>
</comment>
<dbReference type="AlphaFoldDB" id="A0A8J3I9W4"/>
<reference evidence="1" key="1">
    <citation type="submission" date="2020-10" db="EMBL/GenBank/DDBJ databases">
        <title>Taxonomic study of unclassified bacteria belonging to the class Ktedonobacteria.</title>
        <authorList>
            <person name="Yabe S."/>
            <person name="Wang C.M."/>
            <person name="Zheng Y."/>
            <person name="Sakai Y."/>
            <person name="Cavaletti L."/>
            <person name="Monciardini P."/>
            <person name="Donadio S."/>
        </authorList>
    </citation>
    <scope>NUCLEOTIDE SEQUENCE</scope>
    <source>
        <strain evidence="1">SOSP1-1</strain>
    </source>
</reference>
<protein>
    <submittedName>
        <fullName evidence="1">Uncharacterized protein</fullName>
    </submittedName>
</protein>